<evidence type="ECO:0000313" key="4">
    <source>
        <dbReference type="Proteomes" id="UP001596233"/>
    </source>
</evidence>
<keyword evidence="1" id="KW-0472">Membrane</keyword>
<reference evidence="4" key="1">
    <citation type="journal article" date="2019" name="Int. J. Syst. Evol. Microbiol.">
        <title>The Global Catalogue of Microorganisms (GCM) 10K type strain sequencing project: providing services to taxonomists for standard genome sequencing and annotation.</title>
        <authorList>
            <consortium name="The Broad Institute Genomics Platform"/>
            <consortium name="The Broad Institute Genome Sequencing Center for Infectious Disease"/>
            <person name="Wu L."/>
            <person name="Ma J."/>
        </authorList>
    </citation>
    <scope>NUCLEOTIDE SEQUENCE [LARGE SCALE GENOMIC DNA]</scope>
    <source>
        <strain evidence="4">PCU 280</strain>
    </source>
</reference>
<dbReference type="InterPro" id="IPR043128">
    <property type="entry name" value="Rev_trsase/Diguanyl_cyclase"/>
</dbReference>
<feature type="transmembrane region" description="Helical" evidence="1">
    <location>
        <begin position="9"/>
        <end position="27"/>
    </location>
</feature>
<protein>
    <submittedName>
        <fullName evidence="3">Diguanylate cyclase</fullName>
        <ecNumber evidence="3">2.7.7.65</ecNumber>
    </submittedName>
</protein>
<keyword evidence="4" id="KW-1185">Reference proteome</keyword>
<dbReference type="PROSITE" id="PS50887">
    <property type="entry name" value="GGDEF"/>
    <property type="match status" value="1"/>
</dbReference>
<dbReference type="RefSeq" id="WP_379232918.1">
    <property type="nucleotide sequence ID" value="NZ_JBHSTE010000002.1"/>
</dbReference>
<feature type="domain" description="GGDEF" evidence="2">
    <location>
        <begin position="489"/>
        <end position="625"/>
    </location>
</feature>
<comment type="caution">
    <text evidence="3">The sequence shown here is derived from an EMBL/GenBank/DDBJ whole genome shotgun (WGS) entry which is preliminary data.</text>
</comment>
<dbReference type="PANTHER" id="PTHR45138">
    <property type="entry name" value="REGULATORY COMPONENTS OF SENSORY TRANSDUCTION SYSTEM"/>
    <property type="match status" value="1"/>
</dbReference>
<keyword evidence="1" id="KW-0812">Transmembrane</keyword>
<keyword evidence="1" id="KW-1133">Transmembrane helix</keyword>
<feature type="transmembrane region" description="Helical" evidence="1">
    <location>
        <begin position="310"/>
        <end position="330"/>
    </location>
</feature>
<feature type="transmembrane region" description="Helical" evidence="1">
    <location>
        <begin position="336"/>
        <end position="355"/>
    </location>
</feature>
<evidence type="ECO:0000256" key="1">
    <source>
        <dbReference type="SAM" id="Phobius"/>
    </source>
</evidence>
<dbReference type="PANTHER" id="PTHR45138:SF9">
    <property type="entry name" value="DIGUANYLATE CYCLASE DGCM-RELATED"/>
    <property type="match status" value="1"/>
</dbReference>
<dbReference type="SMART" id="SM00267">
    <property type="entry name" value="GGDEF"/>
    <property type="match status" value="1"/>
</dbReference>
<proteinExistence type="predicted"/>
<keyword evidence="3" id="KW-0808">Transferase</keyword>
<dbReference type="GO" id="GO:0052621">
    <property type="term" value="F:diguanylate cyclase activity"/>
    <property type="evidence" value="ECO:0007669"/>
    <property type="project" value="UniProtKB-EC"/>
</dbReference>
<name>A0ABW1V3Z2_9BACL</name>
<dbReference type="InterPro" id="IPR000160">
    <property type="entry name" value="GGDEF_dom"/>
</dbReference>
<dbReference type="InterPro" id="IPR029787">
    <property type="entry name" value="Nucleotide_cyclase"/>
</dbReference>
<feature type="transmembrane region" description="Helical" evidence="1">
    <location>
        <begin position="390"/>
        <end position="411"/>
    </location>
</feature>
<dbReference type="Pfam" id="PF07695">
    <property type="entry name" value="7TMR-DISM_7TM"/>
    <property type="match status" value="1"/>
</dbReference>
<evidence type="ECO:0000259" key="2">
    <source>
        <dbReference type="PROSITE" id="PS50887"/>
    </source>
</evidence>
<feature type="transmembrane region" description="Helical" evidence="1">
    <location>
        <begin position="241"/>
        <end position="258"/>
    </location>
</feature>
<keyword evidence="3" id="KW-0548">Nucleotidyltransferase</keyword>
<dbReference type="Proteomes" id="UP001596233">
    <property type="component" value="Unassembled WGS sequence"/>
</dbReference>
<dbReference type="CDD" id="cd01949">
    <property type="entry name" value="GGDEF"/>
    <property type="match status" value="1"/>
</dbReference>
<sequence length="627" mass="72360">MFKKATLPRLWYIIICILFIMIISQFIHMKMQTIYAEEQDSHLPAVIDLRDENEHEFYTALDGEWFFFEKKLIPPAEAYHYILRDFLETELLPSSFKEQTGDNDTFGTYVTRVIIPDEYVGRTLAVYIPFQYSAYKLYADQIEIASNGTVGMNSVEHRSEMAPKMGIFVPDSNEVLFTLQVSSFGQLRGGFENSIYIGDPVIVSQKFNFNIIWMLFVIGCIFIIGTFMLLFAWFRKNEKTFLIFGLFCISFAIRAIFAEPFYYTLVLYQINYSWGTRLQYLFSEASVLLLILLITEWYEKLFVKKFSKRLLRFIVGGIGSLLAITLFTEPIIFQRVYQFVLILSLFVAIPVVLEARNGIKGLEKKDIPNIIGLILVSLSLLNDYMFVQGWIFTTTLSLLTVGVYVVLQIFIMSKSFADKVQETEQLNHSLRTLNVTLDEQVSARTKELKLANEKLAHQAAIDSLTGLYNRHRFNTYIRQAFQEALDHQAALSIIMLDLDEFKKYNDYYGHIQGDQLLKAVIEITSQQLPFNSLYARYGGEEFIVVLPYMKLDEALATAERMRQAVEDAQLSHMNRSCGITTISLGVATLDQHTRYRNEVELVGEADRQLYRSKREGRNKAYAAVDTK</sequence>
<dbReference type="SUPFAM" id="SSF55073">
    <property type="entry name" value="Nucleotide cyclase"/>
    <property type="match status" value="1"/>
</dbReference>
<gene>
    <name evidence="3" type="ORF">ACFP56_07625</name>
</gene>
<feature type="transmembrane region" description="Helical" evidence="1">
    <location>
        <begin position="278"/>
        <end position="298"/>
    </location>
</feature>
<organism evidence="3 4">
    <name type="scientific">Paenibacillus septentrionalis</name>
    <dbReference type="NCBI Taxonomy" id="429342"/>
    <lineage>
        <taxon>Bacteria</taxon>
        <taxon>Bacillati</taxon>
        <taxon>Bacillota</taxon>
        <taxon>Bacilli</taxon>
        <taxon>Bacillales</taxon>
        <taxon>Paenibacillaceae</taxon>
        <taxon>Paenibacillus</taxon>
    </lineage>
</organism>
<feature type="transmembrane region" description="Helical" evidence="1">
    <location>
        <begin position="367"/>
        <end position="384"/>
    </location>
</feature>
<accession>A0ABW1V3Z2</accession>
<dbReference type="NCBIfam" id="TIGR00254">
    <property type="entry name" value="GGDEF"/>
    <property type="match status" value="1"/>
</dbReference>
<dbReference type="EC" id="2.7.7.65" evidence="3"/>
<dbReference type="InterPro" id="IPR050469">
    <property type="entry name" value="Diguanylate_Cyclase"/>
</dbReference>
<evidence type="ECO:0000313" key="3">
    <source>
        <dbReference type="EMBL" id="MFC6332492.1"/>
    </source>
</evidence>
<dbReference type="Pfam" id="PF00990">
    <property type="entry name" value="GGDEF"/>
    <property type="match status" value="1"/>
</dbReference>
<dbReference type="InterPro" id="IPR011623">
    <property type="entry name" value="7TMR_DISM_rcpt_extracell_dom1"/>
</dbReference>
<dbReference type="Gene3D" id="3.30.70.270">
    <property type="match status" value="1"/>
</dbReference>
<feature type="transmembrane region" description="Helical" evidence="1">
    <location>
        <begin position="211"/>
        <end position="234"/>
    </location>
</feature>
<dbReference type="EMBL" id="JBHSTE010000002">
    <property type="protein sequence ID" value="MFC6332492.1"/>
    <property type="molecule type" value="Genomic_DNA"/>
</dbReference>